<comment type="similarity">
    <text evidence="8">Belongs to the G-protein coupled receptor 1 family.</text>
</comment>
<accession>A0ABM0ZVQ7</accession>
<keyword evidence="11" id="KW-1185">Reference proteome</keyword>
<keyword evidence="4 8" id="KW-0297">G-protein coupled receptor</keyword>
<feature type="transmembrane region" description="Helical" evidence="9">
    <location>
        <begin position="100"/>
        <end position="121"/>
    </location>
</feature>
<evidence type="ECO:0000256" key="6">
    <source>
        <dbReference type="ARBA" id="ARBA00023170"/>
    </source>
</evidence>
<sequence>MGKFKPSQAILPTEIRQISEITIDFTLSFLISVTGIVTNTLVIIVFARLGYRESVNISMTTIALWDLAKCAGAALQRFAGPLSLWSLAVAESWSNVGVVVMNYFVCFSSYVTSVLAAYVAVERCLCVCLPFKVKWLLTPKVTLFMCVSISIVVFGCFAVMFSIYDVIWVFSPEFNSTIAIYRYNTFALENKAILFDYYNYSGIVWPTASFVVIVVCTTIIVYKLAKSSEFRKGNSDVSQAEKQGEAPSSQNLSGRDRQVVKMLVVIIAIYVINLSPRIALYIAKQIIFDFYFLRKYHNMFLFVVYLLYIFDLTNGAINFFVFYTMSTAFRSKFLNMLPANRFKRCCSPSY</sequence>
<name>A0ABM0ZVQ7_APLCA</name>
<dbReference type="InterPro" id="IPR017452">
    <property type="entry name" value="GPCR_Rhodpsn_7TM"/>
</dbReference>
<dbReference type="Pfam" id="PF00001">
    <property type="entry name" value="7tm_1"/>
    <property type="match status" value="1"/>
</dbReference>
<dbReference type="PANTHER" id="PTHR24243">
    <property type="entry name" value="G-PROTEIN COUPLED RECEPTOR"/>
    <property type="match status" value="1"/>
</dbReference>
<keyword evidence="6 8" id="KW-0675">Receptor</keyword>
<protein>
    <submittedName>
        <fullName evidence="12">Neuropeptide receptor 15-like</fullName>
    </submittedName>
</protein>
<feature type="transmembrane region" description="Helical" evidence="9">
    <location>
        <begin position="259"/>
        <end position="279"/>
    </location>
</feature>
<evidence type="ECO:0000313" key="11">
    <source>
        <dbReference type="Proteomes" id="UP000694888"/>
    </source>
</evidence>
<dbReference type="GeneID" id="106011228"/>
<evidence type="ECO:0000256" key="5">
    <source>
        <dbReference type="ARBA" id="ARBA00023136"/>
    </source>
</evidence>
<keyword evidence="3 9" id="KW-1133">Transmembrane helix</keyword>
<evidence type="ECO:0000256" key="3">
    <source>
        <dbReference type="ARBA" id="ARBA00022989"/>
    </source>
</evidence>
<evidence type="ECO:0000256" key="9">
    <source>
        <dbReference type="SAM" id="Phobius"/>
    </source>
</evidence>
<feature type="domain" description="G-protein coupled receptors family 1 profile" evidence="10">
    <location>
        <begin position="38"/>
        <end position="322"/>
    </location>
</feature>
<keyword evidence="5 9" id="KW-0472">Membrane</keyword>
<evidence type="ECO:0000256" key="1">
    <source>
        <dbReference type="ARBA" id="ARBA00004141"/>
    </source>
</evidence>
<comment type="subcellular location">
    <subcellularLocation>
        <location evidence="1">Membrane</location>
        <topology evidence="1">Multi-pass membrane protein</topology>
    </subcellularLocation>
</comment>
<dbReference type="Gene3D" id="1.20.1070.10">
    <property type="entry name" value="Rhodopsin 7-helix transmembrane proteins"/>
    <property type="match status" value="1"/>
</dbReference>
<dbReference type="RefSeq" id="XP_012935530.1">
    <property type="nucleotide sequence ID" value="XM_013080076.1"/>
</dbReference>
<evidence type="ECO:0000256" key="7">
    <source>
        <dbReference type="ARBA" id="ARBA00023224"/>
    </source>
</evidence>
<reference evidence="12" key="1">
    <citation type="submission" date="2025-08" db="UniProtKB">
        <authorList>
            <consortium name="RefSeq"/>
        </authorList>
    </citation>
    <scope>IDENTIFICATION</scope>
</reference>
<dbReference type="SUPFAM" id="SSF81321">
    <property type="entry name" value="Family A G protein-coupled receptor-like"/>
    <property type="match status" value="1"/>
</dbReference>
<dbReference type="PRINTS" id="PR00237">
    <property type="entry name" value="GPCRRHODOPSN"/>
</dbReference>
<evidence type="ECO:0000256" key="2">
    <source>
        <dbReference type="ARBA" id="ARBA00022692"/>
    </source>
</evidence>
<feature type="transmembrane region" description="Helical" evidence="9">
    <location>
        <begin position="21"/>
        <end position="47"/>
    </location>
</feature>
<keyword evidence="2 8" id="KW-0812">Transmembrane</keyword>
<dbReference type="PROSITE" id="PS00237">
    <property type="entry name" value="G_PROTEIN_RECEP_F1_1"/>
    <property type="match status" value="1"/>
</dbReference>
<proteinExistence type="inferred from homology"/>
<organism evidence="11 12">
    <name type="scientific">Aplysia californica</name>
    <name type="common">California sea hare</name>
    <dbReference type="NCBI Taxonomy" id="6500"/>
    <lineage>
        <taxon>Eukaryota</taxon>
        <taxon>Metazoa</taxon>
        <taxon>Spiralia</taxon>
        <taxon>Lophotrochozoa</taxon>
        <taxon>Mollusca</taxon>
        <taxon>Gastropoda</taxon>
        <taxon>Heterobranchia</taxon>
        <taxon>Euthyneura</taxon>
        <taxon>Tectipleura</taxon>
        <taxon>Aplysiida</taxon>
        <taxon>Aplysioidea</taxon>
        <taxon>Aplysiidae</taxon>
        <taxon>Aplysia</taxon>
    </lineage>
</organism>
<evidence type="ECO:0000313" key="12">
    <source>
        <dbReference type="RefSeq" id="XP_012935530.1"/>
    </source>
</evidence>
<dbReference type="PROSITE" id="PS50262">
    <property type="entry name" value="G_PROTEIN_RECEP_F1_2"/>
    <property type="match status" value="1"/>
</dbReference>
<dbReference type="InterPro" id="IPR000276">
    <property type="entry name" value="GPCR_Rhodpsn"/>
</dbReference>
<dbReference type="PANTHER" id="PTHR24243:SF208">
    <property type="entry name" value="PYROKININ-1 RECEPTOR"/>
    <property type="match status" value="1"/>
</dbReference>
<evidence type="ECO:0000256" key="4">
    <source>
        <dbReference type="ARBA" id="ARBA00023040"/>
    </source>
</evidence>
<evidence type="ECO:0000259" key="10">
    <source>
        <dbReference type="PROSITE" id="PS50262"/>
    </source>
</evidence>
<evidence type="ECO:0000256" key="8">
    <source>
        <dbReference type="RuleBase" id="RU000688"/>
    </source>
</evidence>
<gene>
    <name evidence="12" type="primary">LOC106011228</name>
</gene>
<feature type="transmembrane region" description="Helical" evidence="9">
    <location>
        <begin position="203"/>
        <end position="222"/>
    </location>
</feature>
<keyword evidence="7 8" id="KW-0807">Transducer</keyword>
<feature type="transmembrane region" description="Helical" evidence="9">
    <location>
        <begin position="141"/>
        <end position="164"/>
    </location>
</feature>
<feature type="transmembrane region" description="Helical" evidence="9">
    <location>
        <begin position="299"/>
        <end position="323"/>
    </location>
</feature>
<dbReference type="Proteomes" id="UP000694888">
    <property type="component" value="Unplaced"/>
</dbReference>